<comment type="caution">
    <text evidence="2">The sequence shown here is derived from an EMBL/GenBank/DDBJ whole genome shotgun (WGS) entry which is preliminary data.</text>
</comment>
<dbReference type="PANTHER" id="PTHR45748">
    <property type="entry name" value="1-PHOSPHATIDYLINOSITOL 3-PHOSPHATE 5-KINASE-RELATED"/>
    <property type="match status" value="1"/>
</dbReference>
<organism evidence="2 3">
    <name type="scientific">Pythium insidiosum</name>
    <name type="common">Pythiosis disease agent</name>
    <dbReference type="NCBI Taxonomy" id="114742"/>
    <lineage>
        <taxon>Eukaryota</taxon>
        <taxon>Sar</taxon>
        <taxon>Stramenopiles</taxon>
        <taxon>Oomycota</taxon>
        <taxon>Peronosporomycetes</taxon>
        <taxon>Pythiales</taxon>
        <taxon>Pythiaceae</taxon>
        <taxon>Pythium</taxon>
    </lineage>
</organism>
<dbReference type="SUPFAM" id="SSF56104">
    <property type="entry name" value="SAICAR synthase-like"/>
    <property type="match status" value="1"/>
</dbReference>
<dbReference type="Gene3D" id="3.30.800.10">
    <property type="entry name" value="Phosphatidylinositol Phosphate Kinase II Beta"/>
    <property type="match status" value="1"/>
</dbReference>
<dbReference type="SMART" id="SM00233">
    <property type="entry name" value="PH"/>
    <property type="match status" value="1"/>
</dbReference>
<evidence type="ECO:0000313" key="3">
    <source>
        <dbReference type="Proteomes" id="UP001209570"/>
    </source>
</evidence>
<sequence length="570" mass="65688">MWDDAADSLRFAQQLEAHQQQIEHEQRMELVVEEAFEVQAFQPFYGWVFERFCDRSGNTFPALSAAAASGALRAREDKLNAMSDADVDGMEIGVLPSDEWMWSHAWIQDFNYTQCDEEGWSYGSTIARINRRLAEGTSKAKREYYHFVRRRRWIRTRIKKPLVCEALGQAAELAATGSGATTTMLDAPLRVERRKRYYRVYRSSLFHHFRLDSTPALSQFVKTELADEDIEKEGWLGQRGSFSRTWKLRYFILRRDTSSLVCLRDRASLVQISEAPIDRHTSLLTEESPNDHQFQFLVINGQHKLRLNAVDATSRAAWLSSLSELIYAYAIESHFGGKVKLEDELAKEEQIMAEDSISDVLPDLSAPTETVYLDKLRSNDVQHTEVKFSCEIKGAKHDFRCVSFFAAQFHSLRALLELNMFLHMAPSYFKFMSRVIESTPSTIITKILGLYKITHTRRLHKHTTYVVVMENIAYGFPPAIQNDTNFLSRAGVIDYSLIIVGLIDYLHQFDFLKKMESTSKASLTFRDPTIISPLSYQRRFVNAMHRYLVGIELELELRIRKPFASAMDDA</sequence>
<proteinExistence type="predicted"/>
<dbReference type="CDD" id="cd00821">
    <property type="entry name" value="PH"/>
    <property type="match status" value="1"/>
</dbReference>
<gene>
    <name evidence="2" type="ORF">P43SY_003363</name>
</gene>
<keyword evidence="3" id="KW-1185">Reference proteome</keyword>
<dbReference type="InterPro" id="IPR006614">
    <property type="entry name" value="Peroxin/Ferlin"/>
</dbReference>
<dbReference type="PROSITE" id="PS50003">
    <property type="entry name" value="PH_DOMAIN"/>
    <property type="match status" value="1"/>
</dbReference>
<dbReference type="InterPro" id="IPR001849">
    <property type="entry name" value="PH_domain"/>
</dbReference>
<dbReference type="InterPro" id="IPR011993">
    <property type="entry name" value="PH-like_dom_sf"/>
</dbReference>
<dbReference type="SUPFAM" id="SSF50729">
    <property type="entry name" value="PH domain-like"/>
    <property type="match status" value="1"/>
</dbReference>
<name>A0AAD5M1D0_PYTIN</name>
<reference evidence="2" key="1">
    <citation type="submission" date="2021-12" db="EMBL/GenBank/DDBJ databases">
        <title>Prjna785345.</title>
        <authorList>
            <person name="Rujirawat T."/>
            <person name="Krajaejun T."/>
        </authorList>
    </citation>
    <scope>NUCLEOTIDE SEQUENCE</scope>
    <source>
        <strain evidence="2">Pi057C3</strain>
    </source>
</reference>
<dbReference type="Proteomes" id="UP001209570">
    <property type="component" value="Unassembled WGS sequence"/>
</dbReference>
<feature type="domain" description="PH" evidence="1">
    <location>
        <begin position="229"/>
        <end position="327"/>
    </location>
</feature>
<dbReference type="PANTHER" id="PTHR45748:SF7">
    <property type="entry name" value="1-PHOSPHATIDYLINOSITOL 3-PHOSPHATE 5-KINASE-RELATED"/>
    <property type="match status" value="1"/>
</dbReference>
<evidence type="ECO:0000313" key="2">
    <source>
        <dbReference type="EMBL" id="KAJ0399486.1"/>
    </source>
</evidence>
<dbReference type="GO" id="GO:0046854">
    <property type="term" value="P:phosphatidylinositol phosphate biosynthetic process"/>
    <property type="evidence" value="ECO:0007669"/>
    <property type="project" value="TreeGrafter"/>
</dbReference>
<dbReference type="SMART" id="SM00330">
    <property type="entry name" value="PIPKc"/>
    <property type="match status" value="1"/>
</dbReference>
<dbReference type="InterPro" id="IPR027483">
    <property type="entry name" value="PInositol-4-P-4/5-kinase_C_sf"/>
</dbReference>
<dbReference type="EMBL" id="JAKCXM010000181">
    <property type="protein sequence ID" value="KAJ0399486.1"/>
    <property type="molecule type" value="Genomic_DNA"/>
</dbReference>
<protein>
    <recommendedName>
        <fullName evidence="1">PH domain-containing protein</fullName>
    </recommendedName>
</protein>
<dbReference type="InterPro" id="IPR002498">
    <property type="entry name" value="PInositol-4-P-4/5-kinase_core"/>
</dbReference>
<dbReference type="GO" id="GO:0010008">
    <property type="term" value="C:endosome membrane"/>
    <property type="evidence" value="ECO:0007669"/>
    <property type="project" value="TreeGrafter"/>
</dbReference>
<dbReference type="GO" id="GO:0000285">
    <property type="term" value="F:1-phosphatidylinositol-3-phosphate 5-kinase activity"/>
    <property type="evidence" value="ECO:0007669"/>
    <property type="project" value="TreeGrafter"/>
</dbReference>
<dbReference type="InterPro" id="IPR027484">
    <property type="entry name" value="PInositol-4-P-5-kinase_N"/>
</dbReference>
<accession>A0AAD5M1D0</accession>
<dbReference type="Pfam" id="PF00169">
    <property type="entry name" value="PH"/>
    <property type="match status" value="1"/>
</dbReference>
<dbReference type="AlphaFoldDB" id="A0AAD5M1D0"/>
<dbReference type="SMART" id="SM00694">
    <property type="entry name" value="DysFC"/>
    <property type="match status" value="1"/>
</dbReference>
<evidence type="ECO:0000259" key="1">
    <source>
        <dbReference type="PROSITE" id="PS50003"/>
    </source>
</evidence>
<dbReference type="Gene3D" id="3.30.810.10">
    <property type="entry name" value="2-Layer Sandwich"/>
    <property type="match status" value="1"/>
</dbReference>
<dbReference type="Gene3D" id="2.30.29.30">
    <property type="entry name" value="Pleckstrin-homology domain (PH domain)/Phosphotyrosine-binding domain (PTB)"/>
    <property type="match status" value="1"/>
</dbReference>